<dbReference type="EMBL" id="BQNB010021012">
    <property type="protein sequence ID" value="GJU01941.1"/>
    <property type="molecule type" value="Genomic_DNA"/>
</dbReference>
<comment type="caution">
    <text evidence="1">The sequence shown here is derived from an EMBL/GenBank/DDBJ whole genome shotgun (WGS) entry which is preliminary data.</text>
</comment>
<evidence type="ECO:0000313" key="1">
    <source>
        <dbReference type="EMBL" id="GJU01941.1"/>
    </source>
</evidence>
<protein>
    <submittedName>
        <fullName evidence="1">Uncharacterized protein</fullName>
    </submittedName>
</protein>
<proteinExistence type="predicted"/>
<name>A0ABQ5IQ62_9ASTR</name>
<gene>
    <name evidence="1" type="ORF">Tco_1112279</name>
</gene>
<accession>A0ABQ5IQ62</accession>
<dbReference type="Proteomes" id="UP001151760">
    <property type="component" value="Unassembled WGS sequence"/>
</dbReference>
<evidence type="ECO:0000313" key="2">
    <source>
        <dbReference type="Proteomes" id="UP001151760"/>
    </source>
</evidence>
<keyword evidence="2" id="KW-1185">Reference proteome</keyword>
<reference evidence="1" key="2">
    <citation type="submission" date="2022-01" db="EMBL/GenBank/DDBJ databases">
        <authorList>
            <person name="Yamashiro T."/>
            <person name="Shiraishi A."/>
            <person name="Satake H."/>
            <person name="Nakayama K."/>
        </authorList>
    </citation>
    <scope>NUCLEOTIDE SEQUENCE</scope>
</reference>
<organism evidence="1 2">
    <name type="scientific">Tanacetum coccineum</name>
    <dbReference type="NCBI Taxonomy" id="301880"/>
    <lineage>
        <taxon>Eukaryota</taxon>
        <taxon>Viridiplantae</taxon>
        <taxon>Streptophyta</taxon>
        <taxon>Embryophyta</taxon>
        <taxon>Tracheophyta</taxon>
        <taxon>Spermatophyta</taxon>
        <taxon>Magnoliopsida</taxon>
        <taxon>eudicotyledons</taxon>
        <taxon>Gunneridae</taxon>
        <taxon>Pentapetalae</taxon>
        <taxon>asterids</taxon>
        <taxon>campanulids</taxon>
        <taxon>Asterales</taxon>
        <taxon>Asteraceae</taxon>
        <taxon>Asteroideae</taxon>
        <taxon>Anthemideae</taxon>
        <taxon>Anthemidinae</taxon>
        <taxon>Tanacetum</taxon>
    </lineage>
</organism>
<reference evidence="1" key="1">
    <citation type="journal article" date="2022" name="Int. J. Mol. Sci.">
        <title>Draft Genome of Tanacetum Coccineum: Genomic Comparison of Closely Related Tanacetum-Family Plants.</title>
        <authorList>
            <person name="Yamashiro T."/>
            <person name="Shiraishi A."/>
            <person name="Nakayama K."/>
            <person name="Satake H."/>
        </authorList>
    </citation>
    <scope>NUCLEOTIDE SEQUENCE</scope>
</reference>
<sequence length="348" mass="39825">MEAEEIGERCIAPCFVNGLKVYDGEINLEQDKNLISNEFVVKLCLEHEVKNGDKVVKKELIIALRDFGNGVLTIYPELDPFLDKSEETEKSVDNWELILDGIDFGDIPDINKAELPLTVIEQWKSLTQEEAAREAIAIDIYKIFSTLEEARPKLDGEVKKEEAVKRVIGEALKEKEDPGAFAEMKSTYELRNNYAQSLKGITYGTVERSQTSVNTKESDSEDEEEYNIKRNSFEAPIYGPKYSKYLNYNDQMDRALALQEVLNPFRKVCVWKKAVGFLGSLPVPLQHLDWKPIYSGIFCRKEDGKGQWHAKIRLTDPYGNIYDQGFMTNKTSRKLSKYHKLSEVMSPN</sequence>